<reference evidence="1 2" key="1">
    <citation type="submission" date="2020-10" db="EMBL/GenBank/DDBJ databases">
        <title>Genome analysis of Massilia species.</title>
        <authorList>
            <person name="Jung D.-H."/>
        </authorList>
    </citation>
    <scope>NUCLEOTIDE SEQUENCE [LARGE SCALE GENOMIC DNA]</scope>
    <source>
        <strain evidence="2">sipir</strain>
    </source>
</reference>
<dbReference type="Proteomes" id="UP000831532">
    <property type="component" value="Chromosome"/>
</dbReference>
<accession>A0ABY4A8V1</accession>
<dbReference type="RefSeq" id="WP_243492211.1">
    <property type="nucleotide sequence ID" value="NZ_CP063361.1"/>
</dbReference>
<evidence type="ECO:0000313" key="1">
    <source>
        <dbReference type="EMBL" id="UOD31032.1"/>
    </source>
</evidence>
<keyword evidence="2" id="KW-1185">Reference proteome</keyword>
<organism evidence="1 2">
    <name type="scientific">Massilia violaceinigra</name>
    <dbReference type="NCBI Taxonomy" id="2045208"/>
    <lineage>
        <taxon>Bacteria</taxon>
        <taxon>Pseudomonadati</taxon>
        <taxon>Pseudomonadota</taxon>
        <taxon>Betaproteobacteria</taxon>
        <taxon>Burkholderiales</taxon>
        <taxon>Oxalobacteraceae</taxon>
        <taxon>Telluria group</taxon>
        <taxon>Massilia</taxon>
    </lineage>
</organism>
<name>A0ABY4A8V1_9BURK</name>
<sequence>MMYPTHYACSSCQEKFQFQFRDAMYYVGPVPAVRQVGFDDLLSVNLRPGWCKDCACLCVVEDILPVRAFEDAYGAARSGRQVDYPALTFYSDTSEAVKEVRDYLRWRMARIHPARALCCGRSRYQLMDLAQPILKHDGCEYGFIEPWYQVSGYNGPGPGVGRPANIRLFDAKGILIGQLTWRKDDERMWDIEPLQYPPLIVDD</sequence>
<gene>
    <name evidence="1" type="ORF">INH39_04700</name>
</gene>
<dbReference type="EMBL" id="CP063361">
    <property type="protein sequence ID" value="UOD31032.1"/>
    <property type="molecule type" value="Genomic_DNA"/>
</dbReference>
<proteinExistence type="predicted"/>
<protein>
    <submittedName>
        <fullName evidence="1">Uncharacterized protein</fullName>
    </submittedName>
</protein>
<evidence type="ECO:0000313" key="2">
    <source>
        <dbReference type="Proteomes" id="UP000831532"/>
    </source>
</evidence>